<organism evidence="1 2">
    <name type="scientific">Microbacterium paludicola</name>
    <dbReference type="NCBI Taxonomy" id="300019"/>
    <lineage>
        <taxon>Bacteria</taxon>
        <taxon>Bacillati</taxon>
        <taxon>Actinomycetota</taxon>
        <taxon>Actinomycetes</taxon>
        <taxon>Micrococcales</taxon>
        <taxon>Microbacteriaceae</taxon>
        <taxon>Microbacterium</taxon>
    </lineage>
</organism>
<dbReference type="EMBL" id="JAVIZA010000001">
    <property type="protein sequence ID" value="MDR6165935.1"/>
    <property type="molecule type" value="Genomic_DNA"/>
</dbReference>
<protein>
    <submittedName>
        <fullName evidence="1">Very-short-patch-repair endonuclease</fullName>
    </submittedName>
</protein>
<dbReference type="SUPFAM" id="SSF52980">
    <property type="entry name" value="Restriction endonuclease-like"/>
    <property type="match status" value="1"/>
</dbReference>
<dbReference type="Proteomes" id="UP001260188">
    <property type="component" value="Unassembled WGS sequence"/>
</dbReference>
<reference evidence="1 2" key="1">
    <citation type="submission" date="2023-08" db="EMBL/GenBank/DDBJ databases">
        <title>Functional and genomic diversity of the sorghum phyllosphere microbiome.</title>
        <authorList>
            <person name="Shade A."/>
        </authorList>
    </citation>
    <scope>NUCLEOTIDE SEQUENCE [LARGE SCALE GENOMIC DNA]</scope>
    <source>
        <strain evidence="1 2">SORGH_AS_0919</strain>
    </source>
</reference>
<name>A0ABU1HWD2_9MICO</name>
<comment type="caution">
    <text evidence="1">The sequence shown here is derived from an EMBL/GenBank/DDBJ whole genome shotgun (WGS) entry which is preliminary data.</text>
</comment>
<evidence type="ECO:0000313" key="2">
    <source>
        <dbReference type="Proteomes" id="UP001260188"/>
    </source>
</evidence>
<sequence>MNRRASLPQDIARQAFATNEARAFGVSRGRLRAADLRHPHHGIYAALDAVDDDDTVGRCRLLLPALGPEQLFSGRTAAALWGMPLPRASTPPMLEVISAGGGAAMRRPGVIGSRTGLILERRDVDGVPVLSPTETWCRLAAGRQPLAGRWLVATADFLLSGRRGERGRTRSLTTRAELEAAVVARGSARGARSLRSALDRARSPVDSPQETLLRVALVDAGIPEPQVQVAVRTTAGVRHADLGWPEQRVLLEYQGDEHRSSRRRWLEDLTRVQLLEDAGYRVILVGSADLDDGAGALAARIRRALA</sequence>
<accession>A0ABU1HWD2</accession>
<dbReference type="RefSeq" id="WP_309664168.1">
    <property type="nucleotide sequence ID" value="NZ_JAVIZA010000001.1"/>
</dbReference>
<keyword evidence="2" id="KW-1185">Reference proteome</keyword>
<proteinExistence type="predicted"/>
<dbReference type="InterPro" id="IPR011335">
    <property type="entry name" value="Restrct_endonuc-II-like"/>
</dbReference>
<gene>
    <name evidence="1" type="ORF">QE367_000139</name>
</gene>
<keyword evidence="1" id="KW-0255">Endonuclease</keyword>
<evidence type="ECO:0000313" key="1">
    <source>
        <dbReference type="EMBL" id="MDR6165935.1"/>
    </source>
</evidence>
<dbReference type="GO" id="GO:0004519">
    <property type="term" value="F:endonuclease activity"/>
    <property type="evidence" value="ECO:0007669"/>
    <property type="project" value="UniProtKB-KW"/>
</dbReference>
<keyword evidence="1" id="KW-0378">Hydrolase</keyword>
<keyword evidence="1" id="KW-0540">Nuclease</keyword>